<feature type="region of interest" description="Disordered" evidence="2">
    <location>
        <begin position="1"/>
        <end position="131"/>
    </location>
</feature>
<feature type="compositionally biased region" description="Basic and acidic residues" evidence="2">
    <location>
        <begin position="218"/>
        <end position="227"/>
    </location>
</feature>
<accession>A0A9Q0MX50</accession>
<feature type="region of interest" description="Disordered" evidence="2">
    <location>
        <begin position="480"/>
        <end position="499"/>
    </location>
</feature>
<name>A0A9Q0MX50_9DIPT</name>
<dbReference type="EMBL" id="WJQU01000003">
    <property type="protein sequence ID" value="KAJ6638217.1"/>
    <property type="molecule type" value="Genomic_DNA"/>
</dbReference>
<keyword evidence="1" id="KW-0175">Coiled coil</keyword>
<keyword evidence="4" id="KW-1185">Reference proteome</keyword>
<evidence type="ECO:0000256" key="2">
    <source>
        <dbReference type="SAM" id="MobiDB-lite"/>
    </source>
</evidence>
<feature type="compositionally biased region" description="Polar residues" evidence="2">
    <location>
        <begin position="281"/>
        <end position="304"/>
    </location>
</feature>
<feature type="region of interest" description="Disordered" evidence="2">
    <location>
        <begin position="146"/>
        <end position="359"/>
    </location>
</feature>
<organism evidence="3 4">
    <name type="scientific">Pseudolycoriella hygida</name>
    <dbReference type="NCBI Taxonomy" id="35572"/>
    <lineage>
        <taxon>Eukaryota</taxon>
        <taxon>Metazoa</taxon>
        <taxon>Ecdysozoa</taxon>
        <taxon>Arthropoda</taxon>
        <taxon>Hexapoda</taxon>
        <taxon>Insecta</taxon>
        <taxon>Pterygota</taxon>
        <taxon>Neoptera</taxon>
        <taxon>Endopterygota</taxon>
        <taxon>Diptera</taxon>
        <taxon>Nematocera</taxon>
        <taxon>Sciaroidea</taxon>
        <taxon>Sciaridae</taxon>
        <taxon>Pseudolycoriella</taxon>
    </lineage>
</organism>
<protein>
    <submittedName>
        <fullName evidence="3">Uncharacterized protein</fullName>
    </submittedName>
</protein>
<feature type="compositionally biased region" description="Polar residues" evidence="2">
    <location>
        <begin position="311"/>
        <end position="329"/>
    </location>
</feature>
<feature type="compositionally biased region" description="Polar residues" evidence="2">
    <location>
        <begin position="69"/>
        <end position="79"/>
    </location>
</feature>
<dbReference type="OrthoDB" id="8070558at2759"/>
<evidence type="ECO:0000256" key="1">
    <source>
        <dbReference type="SAM" id="Coils"/>
    </source>
</evidence>
<dbReference type="AlphaFoldDB" id="A0A9Q0MX50"/>
<feature type="compositionally biased region" description="Polar residues" evidence="2">
    <location>
        <begin position="348"/>
        <end position="359"/>
    </location>
</feature>
<feature type="coiled-coil region" evidence="1">
    <location>
        <begin position="411"/>
        <end position="454"/>
    </location>
</feature>
<comment type="caution">
    <text evidence="3">The sequence shown here is derived from an EMBL/GenBank/DDBJ whole genome shotgun (WGS) entry which is preliminary data.</text>
</comment>
<feature type="compositionally biased region" description="Basic and acidic residues" evidence="2">
    <location>
        <begin position="330"/>
        <end position="347"/>
    </location>
</feature>
<evidence type="ECO:0000313" key="3">
    <source>
        <dbReference type="EMBL" id="KAJ6638217.1"/>
    </source>
</evidence>
<proteinExistence type="predicted"/>
<feature type="compositionally biased region" description="Polar residues" evidence="2">
    <location>
        <begin position="195"/>
        <end position="217"/>
    </location>
</feature>
<dbReference type="Proteomes" id="UP001151699">
    <property type="component" value="Chromosome X"/>
</dbReference>
<sequence>KEPKDYNSDSVGYSNEAVDGDEESSSENEGVMSFIDNEAMESNGESSMDEEERRYIEENQIPEDGISLGSESDAVSSDGNGSGDDLELEYECNKPKTSNKKRRSHLIFDSSDEESENPRKSSRRSSVIGPATPIAIKKAKIVIIESDDESNKMTENIGEDELANLDAEPIRNQRSKRLSESNSLPKTEKKRLSLHPNTKLSSLESNVVGQVSGTTQKRGGDDSSKENIEEELENLDDEPKKPLQSRRLSESVSTSKKGSKRLSLHPNTKLASADVTMGREASSTENNLSTSLGQSSKQDTTEQISNHETEPSINIINSKRLSDSSSASQNDEKRLSLHPNTKPEHNSTPKLNVTEQTNVNNTKRIARSCAPGSSLISAKVIERCRAYLEKTEEAKRAEKLKNNLLPEDKYLKLKEKKAAKLKKKQEKETRRLEMEALAAEKRQLKLDKKSKMAEITEEETRKAIAKALAFSQVILKEKHKHSKVAEESSQEKVVKTEVKAPAKKRKMLQILEEAPNVKKKMKLSENVQLPAKPEGFTTNSVQ</sequence>
<feature type="non-terminal residue" evidence="3">
    <location>
        <position position="1"/>
    </location>
</feature>
<reference evidence="3" key="1">
    <citation type="submission" date="2022-07" db="EMBL/GenBank/DDBJ databases">
        <authorList>
            <person name="Trinca V."/>
            <person name="Uliana J.V.C."/>
            <person name="Torres T.T."/>
            <person name="Ward R.J."/>
            <person name="Monesi N."/>
        </authorList>
    </citation>
    <scope>NUCLEOTIDE SEQUENCE</scope>
    <source>
        <strain evidence="3">HSMRA1968</strain>
        <tissue evidence="3">Whole embryos</tissue>
    </source>
</reference>
<feature type="non-terminal residue" evidence="3">
    <location>
        <position position="542"/>
    </location>
</feature>
<gene>
    <name evidence="3" type="ORF">Bhyg_10950</name>
</gene>
<feature type="compositionally biased region" description="Basic and acidic residues" evidence="2">
    <location>
        <begin position="483"/>
        <end position="499"/>
    </location>
</feature>
<evidence type="ECO:0000313" key="4">
    <source>
        <dbReference type="Proteomes" id="UP001151699"/>
    </source>
</evidence>